<dbReference type="PANTHER" id="PTHR23244:SF471">
    <property type="entry name" value="GUANINE NUCLEOTIDE-BINDING PROTEIN SUBUNIT BETA 1-RELATED"/>
    <property type="match status" value="1"/>
</dbReference>
<gene>
    <name evidence="6" type="ORF">CTEN210_05080</name>
</gene>
<evidence type="ECO:0000256" key="4">
    <source>
        <dbReference type="SAM" id="SignalP"/>
    </source>
</evidence>
<dbReference type="InterPro" id="IPR001841">
    <property type="entry name" value="Znf_RING"/>
</dbReference>
<evidence type="ECO:0000256" key="2">
    <source>
        <dbReference type="SAM" id="MobiDB-lite"/>
    </source>
</evidence>
<dbReference type="CDD" id="cd16454">
    <property type="entry name" value="RING-H2_PA-TM-RING"/>
    <property type="match status" value="1"/>
</dbReference>
<keyword evidence="1" id="KW-0862">Zinc</keyword>
<dbReference type="InterPro" id="IPR015915">
    <property type="entry name" value="Kelch-typ_b-propeller"/>
</dbReference>
<keyword evidence="1" id="KW-0863">Zinc-finger</keyword>
<feature type="domain" description="RING-type" evidence="5">
    <location>
        <begin position="788"/>
        <end position="829"/>
    </location>
</feature>
<evidence type="ECO:0000259" key="5">
    <source>
        <dbReference type="PROSITE" id="PS50089"/>
    </source>
</evidence>
<feature type="compositionally biased region" description="Polar residues" evidence="2">
    <location>
        <begin position="184"/>
        <end position="217"/>
    </location>
</feature>
<feature type="compositionally biased region" description="Polar residues" evidence="2">
    <location>
        <begin position="754"/>
        <end position="774"/>
    </location>
</feature>
<dbReference type="Proteomes" id="UP001054902">
    <property type="component" value="Unassembled WGS sequence"/>
</dbReference>
<proteinExistence type="predicted"/>
<comment type="caution">
    <text evidence="6">The sequence shown here is derived from an EMBL/GenBank/DDBJ whole genome shotgun (WGS) entry which is preliminary data.</text>
</comment>
<keyword evidence="1" id="KW-0479">Metal-binding</keyword>
<dbReference type="Pfam" id="PF01344">
    <property type="entry name" value="Kelch_1"/>
    <property type="match status" value="1"/>
</dbReference>
<accession>A0AAD3H3J0</accession>
<dbReference type="InterPro" id="IPR013083">
    <property type="entry name" value="Znf_RING/FYVE/PHD"/>
</dbReference>
<dbReference type="PROSITE" id="PS50089">
    <property type="entry name" value="ZF_RING_2"/>
    <property type="match status" value="1"/>
</dbReference>
<name>A0AAD3H3J0_9STRA</name>
<keyword evidence="4" id="KW-0732">Signal</keyword>
<dbReference type="Pfam" id="PF13639">
    <property type="entry name" value="zf-RING_2"/>
    <property type="match status" value="1"/>
</dbReference>
<evidence type="ECO:0000313" key="6">
    <source>
        <dbReference type="EMBL" id="GFH48604.1"/>
    </source>
</evidence>
<protein>
    <recommendedName>
        <fullName evidence="5">RING-type domain-containing protein</fullName>
    </recommendedName>
</protein>
<dbReference type="AlphaFoldDB" id="A0AAD3H3J0"/>
<dbReference type="GO" id="GO:0008270">
    <property type="term" value="F:zinc ion binding"/>
    <property type="evidence" value="ECO:0007669"/>
    <property type="project" value="UniProtKB-KW"/>
</dbReference>
<evidence type="ECO:0000256" key="1">
    <source>
        <dbReference type="PROSITE-ProRule" id="PRU00175"/>
    </source>
</evidence>
<dbReference type="InterPro" id="IPR006652">
    <property type="entry name" value="Kelch_1"/>
</dbReference>
<dbReference type="PANTHER" id="PTHR23244">
    <property type="entry name" value="KELCH REPEAT DOMAIN"/>
    <property type="match status" value="1"/>
</dbReference>
<dbReference type="SMART" id="SM00184">
    <property type="entry name" value="RING"/>
    <property type="match status" value="1"/>
</dbReference>
<feature type="region of interest" description="Disordered" evidence="2">
    <location>
        <begin position="152"/>
        <end position="246"/>
    </location>
</feature>
<sequence length="880" mass="98833">MNHKYSNRILLPQIVLMLLFITGVCASSVNSQVQNSEELHLRSSSQSIKTSNLNDPTEYASLEEIPMPTHQRFLQERQNDMNKVPPLTVIQRRMNKNNHRQHHTKNQQMSFEKLIRELDVLSANWWVRLGESERRPESRRAHSATVYALYNDGSDAETDSPNNEGTNNVNPVSPGPNGPDIDPASTQQKQDSSQPDRNINTDSGDMSNNNTSTASNEHSIELATNSDSNSTATTPPPNRMRQLNKKSKPYQEYMIISGGFTDKDWKTFPVWAYDMTSATSRDEGHWYELTPPPATTSDTSLCDSNTTDIGITHARACSPESRLGHISVVRDGSLYVFGGLNYDEHDGVFLMEKEPFMYRMNLEESEFQGRDYENYEGNFDADVSTKRDMYWERWLPNIKANEHNAGSKFKDLKFALNRGEVRGGYWKSEDKLVVYGGLHVREYRTSTGREQQGDTTIGDVWAYDFKSDTWEMMAASADGDNMYHPGGRTSHAATLVDDELVVYGGLREIETYLWDGSTVWSQLDDIWVFNLKSKTWTHRPMAESIGRAYHSVVGWKLDNREGTILASFGGYKMMIDPVDNQEVSYVYDDTMISMPPVQNTSQPSVWYVASYSGLQPETVSIRLEHTAVLSEQFGNMFVWGGRYRQTSEITGVWSLNIAGETSKVEYLVRSEDGPIADAGAAYVILLTVMMMSMMFTYACGVAQRRQEIEAMNADALNADPTLGGSVFGRNGLGQDIIDTLPLKKYETEGVPGENTENQPKEQTTSSSEENDSSAMNFDFADEDDENCCPICLVEYEVGDEIRCLPCNHEFHKSCVDPWMQTNASCPACRYSLSDLASLTTSAESFSQAIRATISASLFPSSQQNTNSSTAVLMSNKQILL</sequence>
<evidence type="ECO:0000313" key="7">
    <source>
        <dbReference type="Proteomes" id="UP001054902"/>
    </source>
</evidence>
<dbReference type="InterPro" id="IPR011043">
    <property type="entry name" value="Gal_Oxase/kelch_b-propeller"/>
</dbReference>
<feature type="chain" id="PRO_5041975139" description="RING-type domain-containing protein" evidence="4">
    <location>
        <begin position="27"/>
        <end position="880"/>
    </location>
</feature>
<keyword evidence="3" id="KW-1133">Transmembrane helix</keyword>
<dbReference type="Gene3D" id="3.30.40.10">
    <property type="entry name" value="Zinc/RING finger domain, C3HC4 (zinc finger)"/>
    <property type="match status" value="1"/>
</dbReference>
<dbReference type="EMBL" id="BLLK01000029">
    <property type="protein sequence ID" value="GFH48604.1"/>
    <property type="molecule type" value="Genomic_DNA"/>
</dbReference>
<dbReference type="SUPFAM" id="SSF117281">
    <property type="entry name" value="Kelch motif"/>
    <property type="match status" value="1"/>
</dbReference>
<keyword evidence="7" id="KW-1185">Reference proteome</keyword>
<feature type="transmembrane region" description="Helical" evidence="3">
    <location>
        <begin position="679"/>
        <end position="702"/>
    </location>
</feature>
<organism evidence="6 7">
    <name type="scientific">Chaetoceros tenuissimus</name>
    <dbReference type="NCBI Taxonomy" id="426638"/>
    <lineage>
        <taxon>Eukaryota</taxon>
        <taxon>Sar</taxon>
        <taxon>Stramenopiles</taxon>
        <taxon>Ochrophyta</taxon>
        <taxon>Bacillariophyta</taxon>
        <taxon>Coscinodiscophyceae</taxon>
        <taxon>Chaetocerotophycidae</taxon>
        <taxon>Chaetocerotales</taxon>
        <taxon>Chaetocerotaceae</taxon>
        <taxon>Chaetoceros</taxon>
    </lineage>
</organism>
<feature type="region of interest" description="Disordered" evidence="2">
    <location>
        <begin position="747"/>
        <end position="774"/>
    </location>
</feature>
<dbReference type="SUPFAM" id="SSF50965">
    <property type="entry name" value="Galactose oxidase, central domain"/>
    <property type="match status" value="1"/>
</dbReference>
<evidence type="ECO:0000256" key="3">
    <source>
        <dbReference type="SAM" id="Phobius"/>
    </source>
</evidence>
<keyword evidence="3" id="KW-0472">Membrane</keyword>
<keyword evidence="3" id="KW-0812">Transmembrane</keyword>
<dbReference type="SUPFAM" id="SSF57850">
    <property type="entry name" value="RING/U-box"/>
    <property type="match status" value="1"/>
</dbReference>
<feature type="compositionally biased region" description="Low complexity" evidence="2">
    <location>
        <begin position="223"/>
        <end position="233"/>
    </location>
</feature>
<feature type="signal peptide" evidence="4">
    <location>
        <begin position="1"/>
        <end position="26"/>
    </location>
</feature>
<reference evidence="6 7" key="1">
    <citation type="journal article" date="2021" name="Sci. Rep.">
        <title>The genome of the diatom Chaetoceros tenuissimus carries an ancient integrated fragment of an extant virus.</title>
        <authorList>
            <person name="Hongo Y."/>
            <person name="Kimura K."/>
            <person name="Takaki Y."/>
            <person name="Yoshida Y."/>
            <person name="Baba S."/>
            <person name="Kobayashi G."/>
            <person name="Nagasaki K."/>
            <person name="Hano T."/>
            <person name="Tomaru Y."/>
        </authorList>
    </citation>
    <scope>NUCLEOTIDE SEQUENCE [LARGE SCALE GENOMIC DNA]</scope>
    <source>
        <strain evidence="6 7">NIES-3715</strain>
    </source>
</reference>
<dbReference type="Gene3D" id="2.120.10.80">
    <property type="entry name" value="Kelch-type beta propeller"/>
    <property type="match status" value="2"/>
</dbReference>